<gene>
    <name evidence="1" type="ORF">EDD18DRAFT_616363</name>
</gene>
<proteinExistence type="predicted"/>
<keyword evidence="2" id="KW-1185">Reference proteome</keyword>
<dbReference type="AlphaFoldDB" id="A0AA39QIQ2"/>
<evidence type="ECO:0000313" key="2">
    <source>
        <dbReference type="Proteomes" id="UP001175228"/>
    </source>
</evidence>
<dbReference type="Proteomes" id="UP001175228">
    <property type="component" value="Unassembled WGS sequence"/>
</dbReference>
<evidence type="ECO:0000313" key="1">
    <source>
        <dbReference type="EMBL" id="KAK0503049.1"/>
    </source>
</evidence>
<sequence>MDVQAAASALSESASSHKIQTVNTSLRHVLETVKLLELSSPSPSSIEIIGSRLRKPLLPLYQHCTEPALRFCSATLSFISVKKVQPALLAQANSLAVTWQSTQSALLSGVLDFIERNPTNENKKHIATGLYSVLCDGYFLKTSSEHLTAGVGLVCSAYILLTESTSLKQNRLVLQDPKLLGAKRIGTTLAGCKDYLAIEALLELFASILPPTTKGSNDRRRRFLQLVFDPMLFACSAQLIQILSSPPTTDWETLSVEIIATLSKSDITFPQPFKIMSLQVADSFPNVDNIIYLDNKGFTSNIDENGTYETFHIPFTNVRKINFNATASSLYTVVTVHSTTFPIVDRTADTGDHSKNATIIFEISNTEKERFIKGLMARNLGPTIASNKRKASKLNVDLPLDFTSNGQTFPEKAGRVLGVEASSDYHSIQTPSALELHAHLSSYIN</sequence>
<reference evidence="1" key="1">
    <citation type="submission" date="2023-06" db="EMBL/GenBank/DDBJ databases">
        <authorList>
            <consortium name="Lawrence Berkeley National Laboratory"/>
            <person name="Ahrendt S."/>
            <person name="Sahu N."/>
            <person name="Indic B."/>
            <person name="Wong-Bajracharya J."/>
            <person name="Merenyi Z."/>
            <person name="Ke H.-M."/>
            <person name="Monk M."/>
            <person name="Kocsube S."/>
            <person name="Drula E."/>
            <person name="Lipzen A."/>
            <person name="Balint B."/>
            <person name="Henrissat B."/>
            <person name="Andreopoulos B."/>
            <person name="Martin F.M."/>
            <person name="Harder C.B."/>
            <person name="Rigling D."/>
            <person name="Ford K.L."/>
            <person name="Foster G.D."/>
            <person name="Pangilinan J."/>
            <person name="Papanicolaou A."/>
            <person name="Barry K."/>
            <person name="LaButti K."/>
            <person name="Viragh M."/>
            <person name="Koriabine M."/>
            <person name="Yan M."/>
            <person name="Riley R."/>
            <person name="Champramary S."/>
            <person name="Plett K.L."/>
            <person name="Tsai I.J."/>
            <person name="Slot J."/>
            <person name="Sipos G."/>
            <person name="Plett J."/>
            <person name="Nagy L.G."/>
            <person name="Grigoriev I.V."/>
        </authorList>
    </citation>
    <scope>NUCLEOTIDE SEQUENCE</scope>
    <source>
        <strain evidence="1">HWK02</strain>
    </source>
</reference>
<dbReference type="EMBL" id="JAUEPU010000004">
    <property type="protein sequence ID" value="KAK0503049.1"/>
    <property type="molecule type" value="Genomic_DNA"/>
</dbReference>
<comment type="caution">
    <text evidence="1">The sequence shown here is derived from an EMBL/GenBank/DDBJ whole genome shotgun (WGS) entry which is preliminary data.</text>
</comment>
<protein>
    <submittedName>
        <fullName evidence="1">Uncharacterized protein</fullName>
    </submittedName>
</protein>
<accession>A0AA39QIQ2</accession>
<organism evidence="1 2">
    <name type="scientific">Armillaria luteobubalina</name>
    <dbReference type="NCBI Taxonomy" id="153913"/>
    <lineage>
        <taxon>Eukaryota</taxon>
        <taxon>Fungi</taxon>
        <taxon>Dikarya</taxon>
        <taxon>Basidiomycota</taxon>
        <taxon>Agaricomycotina</taxon>
        <taxon>Agaricomycetes</taxon>
        <taxon>Agaricomycetidae</taxon>
        <taxon>Agaricales</taxon>
        <taxon>Marasmiineae</taxon>
        <taxon>Physalacriaceae</taxon>
        <taxon>Armillaria</taxon>
    </lineage>
</organism>
<name>A0AA39QIQ2_9AGAR</name>